<proteinExistence type="predicted"/>
<dbReference type="Proteomes" id="UP001519460">
    <property type="component" value="Unassembled WGS sequence"/>
</dbReference>
<organism evidence="1 2">
    <name type="scientific">Batillaria attramentaria</name>
    <dbReference type="NCBI Taxonomy" id="370345"/>
    <lineage>
        <taxon>Eukaryota</taxon>
        <taxon>Metazoa</taxon>
        <taxon>Spiralia</taxon>
        <taxon>Lophotrochozoa</taxon>
        <taxon>Mollusca</taxon>
        <taxon>Gastropoda</taxon>
        <taxon>Caenogastropoda</taxon>
        <taxon>Sorbeoconcha</taxon>
        <taxon>Cerithioidea</taxon>
        <taxon>Batillariidae</taxon>
        <taxon>Batillaria</taxon>
    </lineage>
</organism>
<dbReference type="AlphaFoldDB" id="A0ABD0LSK7"/>
<protein>
    <submittedName>
        <fullName evidence="1">Uncharacterized protein</fullName>
    </submittedName>
</protein>
<comment type="caution">
    <text evidence="1">The sequence shown here is derived from an EMBL/GenBank/DDBJ whole genome shotgun (WGS) entry which is preliminary data.</text>
</comment>
<evidence type="ECO:0000313" key="2">
    <source>
        <dbReference type="Proteomes" id="UP001519460"/>
    </source>
</evidence>
<reference evidence="1 2" key="1">
    <citation type="journal article" date="2023" name="Sci. Data">
        <title>Genome assembly of the Korean intertidal mud-creeper Batillaria attramentaria.</title>
        <authorList>
            <person name="Patra A.K."/>
            <person name="Ho P.T."/>
            <person name="Jun S."/>
            <person name="Lee S.J."/>
            <person name="Kim Y."/>
            <person name="Won Y.J."/>
        </authorList>
    </citation>
    <scope>NUCLEOTIDE SEQUENCE [LARGE SCALE GENOMIC DNA]</scope>
    <source>
        <strain evidence="1">Wonlab-2016</strain>
    </source>
</reference>
<dbReference type="EMBL" id="JACVVK020000028">
    <property type="protein sequence ID" value="KAK7502032.1"/>
    <property type="molecule type" value="Genomic_DNA"/>
</dbReference>
<sequence>MARREELECGAAAGQGIHFRCLALSPCSVAHLASYTRTVFGRLACAASEYCNVASDYCRPVVGLLVHTIGRTEEGGILPGLYPTHLRSL</sequence>
<keyword evidence="2" id="KW-1185">Reference proteome</keyword>
<name>A0ABD0LSK7_9CAEN</name>
<evidence type="ECO:0000313" key="1">
    <source>
        <dbReference type="EMBL" id="KAK7502032.1"/>
    </source>
</evidence>
<gene>
    <name evidence="1" type="ORF">BaRGS_00006784</name>
</gene>
<accession>A0ABD0LSK7</accession>